<evidence type="ECO:0000256" key="1">
    <source>
        <dbReference type="ARBA" id="ARBA00022755"/>
    </source>
</evidence>
<dbReference type="InterPro" id="IPR020600">
    <property type="entry name" value="IMP_cyclohydrolase-like"/>
</dbReference>
<protein>
    <recommendedName>
        <fullName evidence="3">IMP cyclohydrolase</fullName>
        <ecNumber evidence="3">3.5.4.10</ecNumber>
    </recommendedName>
</protein>
<evidence type="ECO:0000313" key="6">
    <source>
        <dbReference type="Proteomes" id="UP001629953"/>
    </source>
</evidence>
<evidence type="ECO:0000256" key="2">
    <source>
        <dbReference type="ARBA" id="ARBA00022801"/>
    </source>
</evidence>
<dbReference type="SUPFAM" id="SSF75569">
    <property type="entry name" value="Archaeal IMP cyclohydrolase PurO"/>
    <property type="match status" value="1"/>
</dbReference>
<dbReference type="Pfam" id="PF07826">
    <property type="entry name" value="IMP_cyclohyd"/>
    <property type="match status" value="1"/>
</dbReference>
<dbReference type="InterPro" id="IPR036795">
    <property type="entry name" value="IMP_cyclohydrolase-like_sf"/>
</dbReference>
<dbReference type="RefSeq" id="WP_408621603.1">
    <property type="nucleotide sequence ID" value="NZ_JBEQCT010000001.1"/>
</dbReference>
<keyword evidence="1" id="KW-0658">Purine biosynthesis</keyword>
<keyword evidence="2 5" id="KW-0378">Hydrolase</keyword>
<dbReference type="NCBIfam" id="NF003167">
    <property type="entry name" value="PRK04151.1"/>
    <property type="match status" value="1"/>
</dbReference>
<sequence length="215" mass="23752">MYLGRIVAVGITKTNRISLMYRVSSRSFPNRVIKKINGALSVIPTPGSESDIYQNPYISYNCLRHNSEFAVVGNGTHTDPIFEKLESGMSIRDSLTSVLFGMDFEHDDYSTPRIAAVASRMSKSLALGIIRSDGVEVKVFGLEPDNYRYLSTYEKNQISVHNSGSGFDLSSSEEASRFIVDQGEFSNFINPVSSASAIETDTGFEISFNNLQKTS</sequence>
<name>A0ABW9G249_9GAMM</name>
<dbReference type="GO" id="GO:0003937">
    <property type="term" value="F:IMP cyclohydrolase activity"/>
    <property type="evidence" value="ECO:0007669"/>
    <property type="project" value="UniProtKB-EC"/>
</dbReference>
<dbReference type="Gene3D" id="3.60.20.20">
    <property type="entry name" value="Inosine monophosphate cyclohydrolase-like"/>
    <property type="match status" value="1"/>
</dbReference>
<dbReference type="NCBIfam" id="TIGR01922">
    <property type="entry name" value="purO_arch"/>
    <property type="match status" value="1"/>
</dbReference>
<evidence type="ECO:0000259" key="4">
    <source>
        <dbReference type="Pfam" id="PF07826"/>
    </source>
</evidence>
<reference evidence="5 6" key="1">
    <citation type="journal article" date="2013" name="Int. J. Syst. Evol. Microbiol.">
        <title>Celerinatantimonas yamalensis sp. nov., a cold-adapted diazotrophic bacterium from a cold permafrost brine.</title>
        <authorList>
            <person name="Shcherbakova V."/>
            <person name="Chuvilskaya N."/>
            <person name="Rivkina E."/>
            <person name="Demidov N."/>
            <person name="Uchaeva V."/>
            <person name="Suetin S."/>
            <person name="Suzina N."/>
            <person name="Gilichinsky D."/>
        </authorList>
    </citation>
    <scope>NUCLEOTIDE SEQUENCE [LARGE SCALE GENOMIC DNA]</scope>
    <source>
        <strain evidence="5 6">C7</strain>
    </source>
</reference>
<keyword evidence="6" id="KW-1185">Reference proteome</keyword>
<evidence type="ECO:0000313" key="5">
    <source>
        <dbReference type="EMBL" id="MFM2483489.1"/>
    </source>
</evidence>
<evidence type="ECO:0000256" key="3">
    <source>
        <dbReference type="NCBIfam" id="TIGR01922"/>
    </source>
</evidence>
<feature type="domain" description="Inosine monophosphate cyclohydrolase-like" evidence="4">
    <location>
        <begin position="2"/>
        <end position="201"/>
    </location>
</feature>
<dbReference type="Proteomes" id="UP001629953">
    <property type="component" value="Unassembled WGS sequence"/>
</dbReference>
<dbReference type="EC" id="3.5.4.10" evidence="3"/>
<proteinExistence type="inferred from homology"/>
<dbReference type="InterPro" id="IPR010191">
    <property type="entry name" value="IMP_cyclohydrolase"/>
</dbReference>
<gene>
    <name evidence="5" type="ORF">ABUE30_00050</name>
</gene>
<dbReference type="EMBL" id="JBEQCT010000001">
    <property type="protein sequence ID" value="MFM2483489.1"/>
    <property type="molecule type" value="Genomic_DNA"/>
</dbReference>
<accession>A0ABW9G249</accession>
<dbReference type="HAMAP" id="MF_00705">
    <property type="entry name" value="IMP_cyclohydrol"/>
    <property type="match status" value="1"/>
</dbReference>
<organism evidence="5 6">
    <name type="scientific">Celerinatantimonas yamalensis</name>
    <dbReference type="NCBI Taxonomy" id="559956"/>
    <lineage>
        <taxon>Bacteria</taxon>
        <taxon>Pseudomonadati</taxon>
        <taxon>Pseudomonadota</taxon>
        <taxon>Gammaproteobacteria</taxon>
        <taxon>Celerinatantimonadaceae</taxon>
        <taxon>Celerinatantimonas</taxon>
    </lineage>
</organism>
<comment type="caution">
    <text evidence="5">The sequence shown here is derived from an EMBL/GenBank/DDBJ whole genome shotgun (WGS) entry which is preliminary data.</text>
</comment>